<gene>
    <name evidence="3" type="ORF">B9Z44_07005</name>
</gene>
<dbReference type="RefSeq" id="WP_108359423.1">
    <property type="nucleotide sequence ID" value="NZ_NESP01000001.1"/>
</dbReference>
<proteinExistence type="predicted"/>
<feature type="domain" description="Chalcone isomerase" evidence="2">
    <location>
        <begin position="66"/>
        <end position="195"/>
    </location>
</feature>
<comment type="caution">
    <text evidence="3">The sequence shown here is derived from an EMBL/GenBank/DDBJ whole genome shotgun (WGS) entry which is preliminary data.</text>
</comment>
<evidence type="ECO:0000259" key="2">
    <source>
        <dbReference type="Pfam" id="PF16036"/>
    </source>
</evidence>
<reference evidence="3 4" key="1">
    <citation type="submission" date="2017-04" db="EMBL/GenBank/DDBJ databases">
        <title>Unexpected and diverse lifestyles within the genus Limnohabitans.</title>
        <authorList>
            <person name="Kasalicky V."/>
            <person name="Mehrshad M."/>
            <person name="Andrei S.-A."/>
            <person name="Salcher M."/>
            <person name="Kratochvilova H."/>
            <person name="Simek K."/>
            <person name="Ghai R."/>
        </authorList>
    </citation>
    <scope>NUCLEOTIDE SEQUENCE [LARGE SCALE GENOMIC DNA]</scope>
    <source>
        <strain evidence="3 4">MWH-C5</strain>
    </source>
</reference>
<name>A0A315ER73_9BURK</name>
<organism evidence="3 4">
    <name type="scientific">Limnohabitans curvus</name>
    <dbReference type="NCBI Taxonomy" id="323423"/>
    <lineage>
        <taxon>Bacteria</taxon>
        <taxon>Pseudomonadati</taxon>
        <taxon>Pseudomonadota</taxon>
        <taxon>Betaproteobacteria</taxon>
        <taxon>Burkholderiales</taxon>
        <taxon>Comamonadaceae</taxon>
        <taxon>Limnohabitans</taxon>
    </lineage>
</organism>
<dbReference type="Pfam" id="PF16036">
    <property type="entry name" value="Chalcone_3"/>
    <property type="match status" value="1"/>
</dbReference>
<dbReference type="Proteomes" id="UP000251341">
    <property type="component" value="Unassembled WGS sequence"/>
</dbReference>
<keyword evidence="4" id="KW-1185">Reference proteome</keyword>
<dbReference type="InterPro" id="IPR016087">
    <property type="entry name" value="Chalcone_isomerase"/>
</dbReference>
<evidence type="ECO:0000313" key="4">
    <source>
        <dbReference type="Proteomes" id="UP000251341"/>
    </source>
</evidence>
<dbReference type="AlphaFoldDB" id="A0A315ER73"/>
<keyword evidence="1" id="KW-0732">Signal</keyword>
<dbReference type="EMBL" id="NESP01000001">
    <property type="protein sequence ID" value="PUE59338.1"/>
    <property type="molecule type" value="Genomic_DNA"/>
</dbReference>
<accession>A0A315ER73</accession>
<sequence length="200" mass="22231">MTTRRSALTHVMRAAVLSCAGALSLDAHANQQSNAKPDTPTAVPGFVRSLLRGTPRLIGQHRFTYWGFEVYDASLWGSTAFAPNNWAMQALVLELRYLRDFKGADIAQRSIEEMQGQRTLSAAQQHNWSGVLQSLIPNVRSGDRITGVYAPDKGMQLLHQDRLLGDVTDAELAKRFFGIWLAPETSQRQLRQQLLAGAQQ</sequence>
<evidence type="ECO:0000313" key="3">
    <source>
        <dbReference type="EMBL" id="PUE59338.1"/>
    </source>
</evidence>
<evidence type="ECO:0000256" key="1">
    <source>
        <dbReference type="SAM" id="SignalP"/>
    </source>
</evidence>
<protein>
    <recommendedName>
        <fullName evidence="2">Chalcone isomerase domain-containing protein</fullName>
    </recommendedName>
</protein>
<feature type="chain" id="PRO_5016351277" description="Chalcone isomerase domain-containing protein" evidence="1">
    <location>
        <begin position="30"/>
        <end position="200"/>
    </location>
</feature>
<feature type="signal peptide" evidence="1">
    <location>
        <begin position="1"/>
        <end position="29"/>
    </location>
</feature>